<reference evidence="2 3" key="1">
    <citation type="submission" date="2018-08" db="EMBL/GenBank/DDBJ databases">
        <title>Recombination of ecologically and evolutionarily significant loci maintains genetic cohesion in the Pseudomonas syringae species complex.</title>
        <authorList>
            <person name="Dillon M."/>
            <person name="Thakur S."/>
            <person name="Almeida R.N.D."/>
            <person name="Weir B.S."/>
            <person name="Guttman D.S."/>
        </authorList>
    </citation>
    <scope>NUCLEOTIDE SEQUENCE [LARGE SCALE GENOMIC DNA]</scope>
    <source>
        <strain evidence="2 3">ICMP 11288</strain>
    </source>
</reference>
<feature type="domain" description="N-acetyltransferase" evidence="1">
    <location>
        <begin position="16"/>
        <end position="154"/>
    </location>
</feature>
<dbReference type="SUPFAM" id="SSF55729">
    <property type="entry name" value="Acyl-CoA N-acyltransferases (Nat)"/>
    <property type="match status" value="1"/>
</dbReference>
<sequence length="154" mass="16880">MIPMAQDRHPPAPENRLIRQATPDDVRALVELDAYATAHAHRRVFIHDAVIGQRCLVVVTAGECAGYLVLTDEFFSYDFVALVVVSPTHQRQGLALQLLAGAEALCKTPKLFASTNASNLASQAMLAKAGFIPSGRIENLDEHDPELVYVKFVR</sequence>
<dbReference type="PROSITE" id="PS51186">
    <property type="entry name" value="GNAT"/>
    <property type="match status" value="1"/>
</dbReference>
<name>A0A3M4Q212_9PSED</name>
<dbReference type="Gene3D" id="3.40.630.30">
    <property type="match status" value="1"/>
</dbReference>
<dbReference type="Pfam" id="PF00583">
    <property type="entry name" value="Acetyltransf_1"/>
    <property type="match status" value="1"/>
</dbReference>
<evidence type="ECO:0000313" key="3">
    <source>
        <dbReference type="Proteomes" id="UP000277179"/>
    </source>
</evidence>
<accession>A0A3M4Q212</accession>
<dbReference type="AlphaFoldDB" id="A0A3M4Q212"/>
<dbReference type="GO" id="GO:0016747">
    <property type="term" value="F:acyltransferase activity, transferring groups other than amino-acyl groups"/>
    <property type="evidence" value="ECO:0007669"/>
    <property type="project" value="InterPro"/>
</dbReference>
<dbReference type="EMBL" id="RBRL01000351">
    <property type="protein sequence ID" value="RMQ84451.1"/>
    <property type="molecule type" value="Genomic_DNA"/>
</dbReference>
<evidence type="ECO:0000259" key="1">
    <source>
        <dbReference type="PROSITE" id="PS51186"/>
    </source>
</evidence>
<gene>
    <name evidence="2" type="ORF">ALP97_01278</name>
</gene>
<comment type="caution">
    <text evidence="2">The sequence shown here is derived from an EMBL/GenBank/DDBJ whole genome shotgun (WGS) entry which is preliminary data.</text>
</comment>
<dbReference type="InterPro" id="IPR016181">
    <property type="entry name" value="Acyl_CoA_acyltransferase"/>
</dbReference>
<dbReference type="Proteomes" id="UP000277179">
    <property type="component" value="Unassembled WGS sequence"/>
</dbReference>
<evidence type="ECO:0000313" key="2">
    <source>
        <dbReference type="EMBL" id="RMQ84451.1"/>
    </source>
</evidence>
<dbReference type="InterPro" id="IPR000182">
    <property type="entry name" value="GNAT_dom"/>
</dbReference>
<dbReference type="CDD" id="cd04301">
    <property type="entry name" value="NAT_SF"/>
    <property type="match status" value="1"/>
</dbReference>
<proteinExistence type="predicted"/>
<protein>
    <recommendedName>
        <fullName evidence="1">N-acetyltransferase domain-containing protein</fullName>
    </recommendedName>
</protein>
<organism evidence="2 3">
    <name type="scientific">Pseudomonas salomonii</name>
    <dbReference type="NCBI Taxonomy" id="191391"/>
    <lineage>
        <taxon>Bacteria</taxon>
        <taxon>Pseudomonadati</taxon>
        <taxon>Pseudomonadota</taxon>
        <taxon>Gammaproteobacteria</taxon>
        <taxon>Pseudomonadales</taxon>
        <taxon>Pseudomonadaceae</taxon>
        <taxon>Pseudomonas</taxon>
    </lineage>
</organism>